<gene>
    <name evidence="1" type="ORF">A6770_36095</name>
</gene>
<reference evidence="1" key="1">
    <citation type="submission" date="2016-04" db="EMBL/GenBank/DDBJ databases">
        <authorList>
            <person name="Tabuchi Yagui T.R."/>
        </authorList>
    </citation>
    <scope>NUCLEOTIDE SEQUENCE [LARGE SCALE GENOMIC DNA]</scope>
    <source>
        <strain evidence="1">NIES-26</strain>
    </source>
</reference>
<organism evidence="1 2">
    <name type="scientific">Nostoc minutum NIES-26</name>
    <dbReference type="NCBI Taxonomy" id="1844469"/>
    <lineage>
        <taxon>Bacteria</taxon>
        <taxon>Bacillati</taxon>
        <taxon>Cyanobacteriota</taxon>
        <taxon>Cyanophyceae</taxon>
        <taxon>Nostocales</taxon>
        <taxon>Nostocaceae</taxon>
        <taxon>Nostoc</taxon>
    </lineage>
</organism>
<evidence type="ECO:0000313" key="1">
    <source>
        <dbReference type="EMBL" id="RCJ41340.1"/>
    </source>
</evidence>
<dbReference type="EMBL" id="LXQD01000022">
    <property type="protein sequence ID" value="RCJ41340.1"/>
    <property type="molecule type" value="Genomic_DNA"/>
</dbReference>
<proteinExistence type="predicted"/>
<accession>A0A367S040</accession>
<keyword evidence="2" id="KW-1185">Reference proteome</keyword>
<sequence length="300" mass="33227">MATGLSKTDANNPRVHFDIYAILEGSQELYFGHEVQVNVNLVETVKLKIKDDLSTEPRSIEKCYLSPTKRKGVERRCLIWAPVVTGELLGDKQNCGIPDTCAQPECPICAVYGGLITGKKTLIGRVTHGGGVAVQEMFAVEKQRAMHPAIISNNLSKKEEKPIPFKREYNQPGILYPVSNHALSITDGEFAAVAYAFLDSLPRIGSGNPKGIAIAETPDDSQPLLVVDRYLVPKRKRPVISPSINDPEVVIAAFNRLARKTGETSNYIQEQYFERWIGDAALEKLQEYSSNFVDAILQQK</sequence>
<protein>
    <recommendedName>
        <fullName evidence="3">CRISPR-associated protein Csc2</fullName>
    </recommendedName>
</protein>
<dbReference type="Proteomes" id="UP000252107">
    <property type="component" value="Unassembled WGS sequence"/>
</dbReference>
<evidence type="ECO:0000313" key="2">
    <source>
        <dbReference type="Proteomes" id="UP000252107"/>
    </source>
</evidence>
<comment type="caution">
    <text evidence="1">The sequence shown here is derived from an EMBL/GenBank/DDBJ whole genome shotgun (WGS) entry which is preliminary data.</text>
</comment>
<name>A0A367S040_9NOSO</name>
<dbReference type="AlphaFoldDB" id="A0A367S040"/>
<evidence type="ECO:0008006" key="3">
    <source>
        <dbReference type="Google" id="ProtNLM"/>
    </source>
</evidence>